<dbReference type="EMBL" id="SLXO01000001">
    <property type="protein sequence ID" value="TCP38121.1"/>
    <property type="molecule type" value="Genomic_DNA"/>
</dbReference>
<dbReference type="AlphaFoldDB" id="A0A4R2PV88"/>
<dbReference type="InterPro" id="IPR014598">
    <property type="entry name" value="UCP035865"/>
</dbReference>
<accession>A0A4R2PV88</accession>
<evidence type="ECO:0000313" key="3">
    <source>
        <dbReference type="Proteomes" id="UP000295399"/>
    </source>
</evidence>
<feature type="compositionally biased region" description="Basic and acidic residues" evidence="1">
    <location>
        <begin position="1"/>
        <end position="17"/>
    </location>
</feature>
<dbReference type="Proteomes" id="UP000295399">
    <property type="component" value="Unassembled WGS sequence"/>
</dbReference>
<sequence length="384" mass="42168">MSQRDESHNEKLTEQDVSRLLTDPSVDNRAGTAEKLGRVLENTRLSDSERRIAEDIFRTLARDMEVRVRQALSESIRHNPDVPHDIAEGLARDVAEVAAPVLESSAVLTDADLMDIVQSKPVEYSAAIARRSAVSEAVSDALAETGDVDVIATLMGNDGAQIADATFDKVVDRHGDDPRVNDPMIDRRHLPLRTAERLVALVSDQLRQRLLTRHELPADVAADILTTGRERATMGLVGPLAGQTDVMALVDALHANGRLTDTIVIRALCMGDTVFFETALAKRAGIPVSNAFKLIHDKGDLAMERLFESAEIPEDLLPVARVGVEVADELADTAGDDRAQIRKKTIERVLTQLDETIDPDNFDYLINRLGRRSRTAVDADSPRR</sequence>
<keyword evidence="3" id="KW-1185">Reference proteome</keyword>
<feature type="region of interest" description="Disordered" evidence="1">
    <location>
        <begin position="1"/>
        <end position="28"/>
    </location>
</feature>
<name>A0A4R2PV88_RHOSA</name>
<proteinExistence type="predicted"/>
<dbReference type="InParanoid" id="A0A4R2PV88"/>
<protein>
    <submittedName>
        <fullName evidence="2">Uncharacterized protein (DUF2336 family)</fullName>
    </submittedName>
</protein>
<dbReference type="PIRSF" id="PIRSF035865">
    <property type="entry name" value="UCP035865"/>
    <property type="match status" value="1"/>
</dbReference>
<organism evidence="2 3">
    <name type="scientific">Rhodothalassium salexigens DSM 2132</name>
    <dbReference type="NCBI Taxonomy" id="1188247"/>
    <lineage>
        <taxon>Bacteria</taxon>
        <taxon>Pseudomonadati</taxon>
        <taxon>Pseudomonadota</taxon>
        <taxon>Alphaproteobacteria</taxon>
        <taxon>Rhodothalassiales</taxon>
        <taxon>Rhodothalassiaceae</taxon>
        <taxon>Rhodothalassium</taxon>
    </lineage>
</organism>
<dbReference type="Pfam" id="PF10098">
    <property type="entry name" value="DUF2336"/>
    <property type="match status" value="1"/>
</dbReference>
<reference evidence="2 3" key="1">
    <citation type="submission" date="2019-03" db="EMBL/GenBank/DDBJ databases">
        <title>Genomic Encyclopedia of Type Strains, Phase IV (KMG-IV): sequencing the most valuable type-strain genomes for metagenomic binning, comparative biology and taxonomic classification.</title>
        <authorList>
            <person name="Goeker M."/>
        </authorList>
    </citation>
    <scope>NUCLEOTIDE SEQUENCE [LARGE SCALE GENOMIC DNA]</scope>
    <source>
        <strain evidence="2 3">DSM 2132</strain>
    </source>
</reference>
<dbReference type="InterPro" id="IPR019285">
    <property type="entry name" value="DUF2336"/>
</dbReference>
<gene>
    <name evidence="2" type="ORF">EV659_10115</name>
</gene>
<comment type="caution">
    <text evidence="2">The sequence shown here is derived from an EMBL/GenBank/DDBJ whole genome shotgun (WGS) entry which is preliminary data.</text>
</comment>
<dbReference type="OrthoDB" id="9798569at2"/>
<evidence type="ECO:0000256" key="1">
    <source>
        <dbReference type="SAM" id="MobiDB-lite"/>
    </source>
</evidence>
<evidence type="ECO:0000313" key="2">
    <source>
        <dbReference type="EMBL" id="TCP38121.1"/>
    </source>
</evidence>
<dbReference type="RefSeq" id="WP_132706349.1">
    <property type="nucleotide sequence ID" value="NZ_JACIGF010000001.1"/>
</dbReference>